<dbReference type="EMBL" id="MLJW01001923">
    <property type="protein sequence ID" value="OIQ76244.1"/>
    <property type="molecule type" value="Genomic_DNA"/>
</dbReference>
<reference evidence="5" key="1">
    <citation type="submission" date="2016-10" db="EMBL/GenBank/DDBJ databases">
        <title>Sequence of Gallionella enrichment culture.</title>
        <authorList>
            <person name="Poehlein A."/>
            <person name="Muehling M."/>
            <person name="Daniel R."/>
        </authorList>
    </citation>
    <scope>NUCLEOTIDE SEQUENCE</scope>
</reference>
<dbReference type="InterPro" id="IPR020097">
    <property type="entry name" value="PsdUridine_synth_TruA_a/b_dom"/>
</dbReference>
<sequence length="126" mass="13838">MCVAASHLVGQHDFSAFRAAECQARSPVKHLHRADVIRRGDAILFDFCASAFLHHQVRNMVGALVYVGKGSHEPAWMETLLAERNRTVAPPTFSASGLYLAGVDYDEKWALPECQRSLSAFALPLG</sequence>
<dbReference type="Pfam" id="PF01416">
    <property type="entry name" value="PseudoU_synth_1"/>
    <property type="match status" value="1"/>
</dbReference>
<gene>
    <name evidence="5" type="primary">truA_12</name>
    <name evidence="5" type="ORF">GALL_420820</name>
</gene>
<dbReference type="GO" id="GO:0031119">
    <property type="term" value="P:tRNA pseudouridine synthesis"/>
    <property type="evidence" value="ECO:0007669"/>
    <property type="project" value="TreeGrafter"/>
</dbReference>
<dbReference type="AlphaFoldDB" id="A0A1J5Q8N4"/>
<proteinExistence type="inferred from homology"/>
<protein>
    <submittedName>
        <fullName evidence="5">tRNA pseudouridine synthase A</fullName>
        <ecNumber evidence="5">5.4.99.12</ecNumber>
    </submittedName>
</protein>
<evidence type="ECO:0000256" key="2">
    <source>
        <dbReference type="ARBA" id="ARBA00022694"/>
    </source>
</evidence>
<dbReference type="SUPFAM" id="SSF55120">
    <property type="entry name" value="Pseudouridine synthase"/>
    <property type="match status" value="1"/>
</dbReference>
<keyword evidence="2" id="KW-0819">tRNA processing</keyword>
<comment type="similarity">
    <text evidence="1">Belongs to the tRNA pseudouridine synthase TruA family.</text>
</comment>
<comment type="caution">
    <text evidence="5">The sequence shown here is derived from an EMBL/GenBank/DDBJ whole genome shotgun (WGS) entry which is preliminary data.</text>
</comment>
<dbReference type="InterPro" id="IPR020103">
    <property type="entry name" value="PsdUridine_synth_cat_dom_sf"/>
</dbReference>
<evidence type="ECO:0000259" key="4">
    <source>
        <dbReference type="Pfam" id="PF01416"/>
    </source>
</evidence>
<accession>A0A1J5Q8N4</accession>
<keyword evidence="3 5" id="KW-0413">Isomerase</keyword>
<organism evidence="5">
    <name type="scientific">mine drainage metagenome</name>
    <dbReference type="NCBI Taxonomy" id="410659"/>
    <lineage>
        <taxon>unclassified sequences</taxon>
        <taxon>metagenomes</taxon>
        <taxon>ecological metagenomes</taxon>
    </lineage>
</organism>
<evidence type="ECO:0000313" key="5">
    <source>
        <dbReference type="EMBL" id="OIQ76244.1"/>
    </source>
</evidence>
<dbReference type="InterPro" id="IPR020095">
    <property type="entry name" value="PsdUridine_synth_TruA_C"/>
</dbReference>
<dbReference type="GO" id="GO:0003723">
    <property type="term" value="F:RNA binding"/>
    <property type="evidence" value="ECO:0007669"/>
    <property type="project" value="InterPro"/>
</dbReference>
<dbReference type="EC" id="5.4.99.12" evidence="5"/>
<dbReference type="PANTHER" id="PTHR11142:SF0">
    <property type="entry name" value="TRNA PSEUDOURIDINE SYNTHASE-LIKE 1"/>
    <property type="match status" value="1"/>
</dbReference>
<name>A0A1J5Q8N4_9ZZZZ</name>
<feature type="domain" description="Pseudouridine synthase I TruA alpha/beta" evidence="4">
    <location>
        <begin position="4"/>
        <end position="106"/>
    </location>
</feature>
<dbReference type="PANTHER" id="PTHR11142">
    <property type="entry name" value="PSEUDOURIDYLATE SYNTHASE"/>
    <property type="match status" value="1"/>
</dbReference>
<dbReference type="InterPro" id="IPR001406">
    <property type="entry name" value="PsdUridine_synth_TruA"/>
</dbReference>
<dbReference type="Gene3D" id="3.30.70.660">
    <property type="entry name" value="Pseudouridine synthase I, catalytic domain, C-terminal subdomain"/>
    <property type="match status" value="1"/>
</dbReference>
<evidence type="ECO:0000256" key="1">
    <source>
        <dbReference type="ARBA" id="ARBA00009375"/>
    </source>
</evidence>
<dbReference type="GO" id="GO:0160147">
    <property type="term" value="F:tRNA pseudouridine(38-40) synthase activity"/>
    <property type="evidence" value="ECO:0007669"/>
    <property type="project" value="UniProtKB-EC"/>
</dbReference>
<evidence type="ECO:0000256" key="3">
    <source>
        <dbReference type="ARBA" id="ARBA00023235"/>
    </source>
</evidence>